<accession>A0A1R3G8Z9</accession>
<dbReference type="Proteomes" id="UP000187203">
    <property type="component" value="Unassembled WGS sequence"/>
</dbReference>
<gene>
    <name evidence="1" type="ORF">COLO4_36412</name>
</gene>
<evidence type="ECO:0000313" key="2">
    <source>
        <dbReference type="Proteomes" id="UP000187203"/>
    </source>
</evidence>
<protein>
    <submittedName>
        <fullName evidence="1">Uncharacterized protein</fullName>
    </submittedName>
</protein>
<evidence type="ECO:0000313" key="1">
    <source>
        <dbReference type="EMBL" id="OMO54564.1"/>
    </source>
</evidence>
<dbReference type="AlphaFoldDB" id="A0A1R3G8Z9"/>
<organism evidence="1 2">
    <name type="scientific">Corchorus olitorius</name>
    <dbReference type="NCBI Taxonomy" id="93759"/>
    <lineage>
        <taxon>Eukaryota</taxon>
        <taxon>Viridiplantae</taxon>
        <taxon>Streptophyta</taxon>
        <taxon>Embryophyta</taxon>
        <taxon>Tracheophyta</taxon>
        <taxon>Spermatophyta</taxon>
        <taxon>Magnoliopsida</taxon>
        <taxon>eudicotyledons</taxon>
        <taxon>Gunneridae</taxon>
        <taxon>Pentapetalae</taxon>
        <taxon>rosids</taxon>
        <taxon>malvids</taxon>
        <taxon>Malvales</taxon>
        <taxon>Malvaceae</taxon>
        <taxon>Grewioideae</taxon>
        <taxon>Apeibeae</taxon>
        <taxon>Corchorus</taxon>
    </lineage>
</organism>
<dbReference type="EMBL" id="AWUE01023219">
    <property type="protein sequence ID" value="OMO54564.1"/>
    <property type="molecule type" value="Genomic_DNA"/>
</dbReference>
<sequence>MTHPFFKGYFPSFPLTCDTNGVIPKIPLSVSGCHQMGMDEVMS</sequence>
<name>A0A1R3G8Z9_9ROSI</name>
<comment type="caution">
    <text evidence="1">The sequence shown here is derived from an EMBL/GenBank/DDBJ whole genome shotgun (WGS) entry which is preliminary data.</text>
</comment>
<keyword evidence="2" id="KW-1185">Reference proteome</keyword>
<reference evidence="2" key="1">
    <citation type="submission" date="2013-09" db="EMBL/GenBank/DDBJ databases">
        <title>Corchorus olitorius genome sequencing.</title>
        <authorList>
            <person name="Alam M."/>
            <person name="Haque M.S."/>
            <person name="Islam M.S."/>
            <person name="Emdad E.M."/>
            <person name="Islam M.M."/>
            <person name="Ahmed B."/>
            <person name="Halim A."/>
            <person name="Hossen Q.M.M."/>
            <person name="Hossain M.Z."/>
            <person name="Ahmed R."/>
            <person name="Khan M.M."/>
            <person name="Islam R."/>
            <person name="Rashid M.M."/>
            <person name="Khan S.A."/>
            <person name="Rahman M.S."/>
            <person name="Alam M."/>
            <person name="Yahiya A.S."/>
            <person name="Khan M.S."/>
            <person name="Azam M.S."/>
            <person name="Haque T."/>
            <person name="Lashkar M.Z.H."/>
            <person name="Akhand A.I."/>
            <person name="Morshed G."/>
            <person name="Roy S."/>
            <person name="Uddin K.S."/>
            <person name="Rabeya T."/>
            <person name="Hossain A.S."/>
            <person name="Chowdhury A."/>
            <person name="Snigdha A.R."/>
            <person name="Mortoza M.S."/>
            <person name="Matin S.A."/>
            <person name="Hoque S.M.E."/>
            <person name="Islam M.K."/>
            <person name="Roy D.K."/>
            <person name="Haider R."/>
            <person name="Moosa M.M."/>
            <person name="Elias S.M."/>
            <person name="Hasan A.M."/>
            <person name="Jahan S."/>
            <person name="Shafiuddin M."/>
            <person name="Mahmood N."/>
            <person name="Shommy N.S."/>
        </authorList>
    </citation>
    <scope>NUCLEOTIDE SEQUENCE [LARGE SCALE GENOMIC DNA]</scope>
    <source>
        <strain evidence="2">cv. O-4</strain>
    </source>
</reference>
<proteinExistence type="predicted"/>